<feature type="compositionally biased region" description="Low complexity" evidence="2">
    <location>
        <begin position="1"/>
        <end position="19"/>
    </location>
</feature>
<reference evidence="4" key="1">
    <citation type="journal article" date="2011" name="PLoS Biol.">
        <title>Gene gain and loss during evolution of obligate parasitism in the white rust pathogen of Arabidopsis thaliana.</title>
        <authorList>
            <person name="Kemen E."/>
            <person name="Gardiner A."/>
            <person name="Schultz-Larsen T."/>
            <person name="Kemen A.C."/>
            <person name="Balmuth A.L."/>
            <person name="Robert-Seilaniantz A."/>
            <person name="Bailey K."/>
            <person name="Holub E."/>
            <person name="Studholme D.J."/>
            <person name="Maclean D."/>
            <person name="Jones J.D."/>
        </authorList>
    </citation>
    <scope>NUCLEOTIDE SEQUENCE</scope>
</reference>
<gene>
    <name evidence="4" type="primary">AlNc14C17G1807</name>
    <name evidence="4" type="ORF">ALNC14_021620</name>
</gene>
<dbReference type="AlphaFoldDB" id="F0W4I6"/>
<proteinExistence type="predicted"/>
<name>F0W4I6_9STRA</name>
<dbReference type="EMBL" id="FR824062">
    <property type="protein sequence ID" value="CCA16019.1"/>
    <property type="molecule type" value="Genomic_DNA"/>
</dbReference>
<feature type="region of interest" description="Disordered" evidence="2">
    <location>
        <begin position="79"/>
        <end position="101"/>
    </location>
</feature>
<keyword evidence="3" id="KW-0812">Transmembrane</keyword>
<dbReference type="HOGENOM" id="CLU_716505_0_0_1"/>
<evidence type="ECO:0000256" key="1">
    <source>
        <dbReference type="SAM" id="Coils"/>
    </source>
</evidence>
<protein>
    <submittedName>
        <fullName evidence="4">AlNc14C17G1807 protein</fullName>
    </submittedName>
</protein>
<evidence type="ECO:0000313" key="4">
    <source>
        <dbReference type="EMBL" id="CCA16019.1"/>
    </source>
</evidence>
<keyword evidence="3" id="KW-0472">Membrane</keyword>
<reference evidence="4" key="2">
    <citation type="submission" date="2011-02" db="EMBL/GenBank/DDBJ databases">
        <authorList>
            <person name="MacLean D."/>
        </authorList>
    </citation>
    <scope>NUCLEOTIDE SEQUENCE</scope>
</reference>
<feature type="region of interest" description="Disordered" evidence="2">
    <location>
        <begin position="1"/>
        <end position="21"/>
    </location>
</feature>
<evidence type="ECO:0000256" key="3">
    <source>
        <dbReference type="SAM" id="Phobius"/>
    </source>
</evidence>
<keyword evidence="1" id="KW-0175">Coiled coil</keyword>
<evidence type="ECO:0000256" key="2">
    <source>
        <dbReference type="SAM" id="MobiDB-lite"/>
    </source>
</evidence>
<accession>F0W4I6</accession>
<keyword evidence="3" id="KW-1133">Transmembrane helix</keyword>
<feature type="transmembrane region" description="Helical" evidence="3">
    <location>
        <begin position="347"/>
        <end position="367"/>
    </location>
</feature>
<organism evidence="4">
    <name type="scientific">Albugo laibachii Nc14</name>
    <dbReference type="NCBI Taxonomy" id="890382"/>
    <lineage>
        <taxon>Eukaryota</taxon>
        <taxon>Sar</taxon>
        <taxon>Stramenopiles</taxon>
        <taxon>Oomycota</taxon>
        <taxon>Peronosporomycetes</taxon>
        <taxon>Albuginales</taxon>
        <taxon>Albuginaceae</taxon>
        <taxon>Albugo</taxon>
    </lineage>
</organism>
<feature type="coiled-coil region" evidence="1">
    <location>
        <begin position="35"/>
        <end position="73"/>
    </location>
</feature>
<sequence length="386" mass="44701">MSAPLSSSDSTVAASSTESFLSPVSKLELARQYAAEEQQKRIEAANERLVNQLKERSLKRKKTENQLEEHIQKKIKKITKTERVQVSSKRSNDADAESESGVKQSIDVTTYTQESVITNENTVLSVDDDEDTMNSDQQRLPEPVDLRNVSDISNLETVEDDGITRELLRKARKKLDRIAANSVSNHSSPTSFQSPSKVAMLEEFEEEYSYSDPTQKKNASALHRPLTNYHLKQMGYADNVNIYAPIHEQQKQLKEFEPKQIRAESDWNIHKKIQFQSPTANADSEYDDEDFASYEVDHMEEYTGSPRNKKKRSDTRIRTKRYLSEHTNPLQYTVQFNKTQNTRTSSLWYVPFYMISMFLMILAIMLATDVFEEYHNNFWSLILQYF</sequence>